<evidence type="ECO:0000256" key="9">
    <source>
        <dbReference type="SAM" id="MobiDB-lite"/>
    </source>
</evidence>
<feature type="region of interest" description="Disordered" evidence="9">
    <location>
        <begin position="249"/>
        <end position="390"/>
    </location>
</feature>
<keyword evidence="5" id="KW-0963">Cytoplasm</keyword>
<evidence type="ECO:0000259" key="11">
    <source>
        <dbReference type="Pfam" id="PF18097"/>
    </source>
</evidence>
<dbReference type="RefSeq" id="XP_062725608.1">
    <property type="nucleotide sequence ID" value="XM_062866521.1"/>
</dbReference>
<protein>
    <submittedName>
        <fullName evidence="12">Vta1 like-domain-containing protein</fullName>
    </submittedName>
</protein>
<feature type="compositionally biased region" description="Low complexity" evidence="9">
    <location>
        <begin position="371"/>
        <end position="390"/>
    </location>
</feature>
<dbReference type="GO" id="GO:0015031">
    <property type="term" value="P:protein transport"/>
    <property type="evidence" value="ECO:0007669"/>
    <property type="project" value="UniProtKB-KW"/>
</dbReference>
<dbReference type="Gene3D" id="1.25.40.270">
    <property type="entry name" value="Vacuolar protein sorting-associated protein vta1"/>
    <property type="match status" value="1"/>
</dbReference>
<feature type="compositionally biased region" description="Pro residues" evidence="9">
    <location>
        <begin position="334"/>
        <end position="359"/>
    </location>
</feature>
<feature type="compositionally biased region" description="Pro residues" evidence="9">
    <location>
        <begin position="306"/>
        <end position="326"/>
    </location>
</feature>
<accession>A0AAJ0M5H2</accession>
<dbReference type="InterPro" id="IPR044538">
    <property type="entry name" value="Vta1-like"/>
</dbReference>
<dbReference type="EMBL" id="JAUDZG010000001">
    <property type="protein sequence ID" value="KAK3309828.1"/>
    <property type="molecule type" value="Genomic_DNA"/>
</dbReference>
<organism evidence="12 13">
    <name type="scientific">Chaetomium strumarium</name>
    <dbReference type="NCBI Taxonomy" id="1170767"/>
    <lineage>
        <taxon>Eukaryota</taxon>
        <taxon>Fungi</taxon>
        <taxon>Dikarya</taxon>
        <taxon>Ascomycota</taxon>
        <taxon>Pezizomycotina</taxon>
        <taxon>Sordariomycetes</taxon>
        <taxon>Sordariomycetidae</taxon>
        <taxon>Sordariales</taxon>
        <taxon>Chaetomiaceae</taxon>
        <taxon>Chaetomium</taxon>
    </lineage>
</organism>
<evidence type="ECO:0000256" key="6">
    <source>
        <dbReference type="ARBA" id="ARBA00022753"/>
    </source>
</evidence>
<feature type="domain" description="Vta1/callose synthase N-terminal" evidence="10">
    <location>
        <begin position="41"/>
        <end position="193"/>
    </location>
</feature>
<dbReference type="GO" id="GO:0010008">
    <property type="term" value="C:endosome membrane"/>
    <property type="evidence" value="ECO:0007669"/>
    <property type="project" value="UniProtKB-SubCell"/>
</dbReference>
<evidence type="ECO:0000256" key="2">
    <source>
        <dbReference type="ARBA" id="ARBA00004496"/>
    </source>
</evidence>
<dbReference type="InterPro" id="IPR023175">
    <property type="entry name" value="Vta1/CALS_N_sf"/>
</dbReference>
<dbReference type="AlphaFoldDB" id="A0AAJ0M5H2"/>
<dbReference type="InterPro" id="IPR039431">
    <property type="entry name" value="Vta1/CALS_N"/>
</dbReference>
<evidence type="ECO:0000256" key="3">
    <source>
        <dbReference type="ARBA" id="ARBA00007895"/>
    </source>
</evidence>
<evidence type="ECO:0000256" key="5">
    <source>
        <dbReference type="ARBA" id="ARBA00022490"/>
    </source>
</evidence>
<keyword evidence="13" id="KW-1185">Reference proteome</keyword>
<reference evidence="12" key="1">
    <citation type="journal article" date="2023" name="Mol. Phylogenet. Evol.">
        <title>Genome-scale phylogeny and comparative genomics of the fungal order Sordariales.</title>
        <authorList>
            <person name="Hensen N."/>
            <person name="Bonometti L."/>
            <person name="Westerberg I."/>
            <person name="Brannstrom I.O."/>
            <person name="Guillou S."/>
            <person name="Cros-Aarteil S."/>
            <person name="Calhoun S."/>
            <person name="Haridas S."/>
            <person name="Kuo A."/>
            <person name="Mondo S."/>
            <person name="Pangilinan J."/>
            <person name="Riley R."/>
            <person name="LaButti K."/>
            <person name="Andreopoulos B."/>
            <person name="Lipzen A."/>
            <person name="Chen C."/>
            <person name="Yan M."/>
            <person name="Daum C."/>
            <person name="Ng V."/>
            <person name="Clum A."/>
            <person name="Steindorff A."/>
            <person name="Ohm R.A."/>
            <person name="Martin F."/>
            <person name="Silar P."/>
            <person name="Natvig D.O."/>
            <person name="Lalanne C."/>
            <person name="Gautier V."/>
            <person name="Ament-Velasquez S.L."/>
            <person name="Kruys A."/>
            <person name="Hutchinson M.I."/>
            <person name="Powell A.J."/>
            <person name="Barry K."/>
            <person name="Miller A.N."/>
            <person name="Grigoriev I.V."/>
            <person name="Debuchy R."/>
            <person name="Gladieux P."/>
            <person name="Hiltunen Thoren M."/>
            <person name="Johannesson H."/>
        </authorList>
    </citation>
    <scope>NUCLEOTIDE SEQUENCE</scope>
    <source>
        <strain evidence="12">CBS 333.67</strain>
    </source>
</reference>
<keyword evidence="8" id="KW-0472">Membrane</keyword>
<feature type="compositionally biased region" description="Low complexity" evidence="9">
    <location>
        <begin position="251"/>
        <end position="262"/>
    </location>
</feature>
<dbReference type="PANTHER" id="PTHR46009:SF1">
    <property type="entry name" value="VACUOLAR PROTEIN SORTING-ASSOCIATED PROTEIN VTA1 HOMOLOG"/>
    <property type="match status" value="1"/>
</dbReference>
<comment type="subcellular location">
    <subcellularLocation>
        <location evidence="2">Cytoplasm</location>
    </subcellularLocation>
    <subcellularLocation>
        <location evidence="1">Endosome membrane</location>
        <topology evidence="1">Peripheral membrane protein</topology>
    </subcellularLocation>
</comment>
<sequence length="438" mass="46686">MADPVPAALRQADVNIWKCATRAGEFQRGAQVASAKPEQRNLRRIMAYWCHYWAVQQILARNLQSTDDDIRRYTESVVKVLEHTMAKYANKEALNDDTEGEAHNMASEAYVERAITDDAAGQLCVKQYAQRVLDQGELDVEMNSVTLDTAKTFEAAATFFHVANVWGPLDQETQQKIKYAKWNAGRILRAIKEGKDPNESNPRHVNPSQPDSGPSEPSVETHGAVPPSTIPRPATVEEVPDSDLVKDAAGVSLPHSPVSPVSDGGLQLPGVPTDLQEPAQSGSLGPETTVPSPPAVPDHSGAHPGLPAPPSGWTPSQPSPVSPPPGAGFYHRPSVPPAAPPTFATNPPPTAAVASPPPSVDSYHRNMSPMAHSARPAAPTAAPPTSYAPAQPGNFITDEAAVVGAQKHARWAISALNFEDVPTAVKELRKALELLGAT</sequence>
<dbReference type="GeneID" id="87885350"/>
<dbReference type="Gene3D" id="1.20.5.420">
    <property type="entry name" value="Immunoglobulin FC, subunit C"/>
    <property type="match status" value="1"/>
</dbReference>
<evidence type="ECO:0000259" key="10">
    <source>
        <dbReference type="Pfam" id="PF04652"/>
    </source>
</evidence>
<evidence type="ECO:0000256" key="4">
    <source>
        <dbReference type="ARBA" id="ARBA00022448"/>
    </source>
</evidence>
<name>A0AAJ0M5H2_9PEZI</name>
<dbReference type="PANTHER" id="PTHR46009">
    <property type="entry name" value="VACUOLAR PROTEIN SORTING-ASSOCIATED PROTEIN VTA1 HOMOLOG"/>
    <property type="match status" value="1"/>
</dbReference>
<feature type="region of interest" description="Disordered" evidence="9">
    <location>
        <begin position="192"/>
        <end position="235"/>
    </location>
</feature>
<evidence type="ECO:0000313" key="13">
    <source>
        <dbReference type="Proteomes" id="UP001273166"/>
    </source>
</evidence>
<evidence type="ECO:0000313" key="12">
    <source>
        <dbReference type="EMBL" id="KAK3309828.1"/>
    </source>
</evidence>
<dbReference type="Proteomes" id="UP001273166">
    <property type="component" value="Unassembled WGS sequence"/>
</dbReference>
<evidence type="ECO:0000256" key="8">
    <source>
        <dbReference type="ARBA" id="ARBA00023136"/>
    </source>
</evidence>
<dbReference type="GO" id="GO:0005771">
    <property type="term" value="C:multivesicular body"/>
    <property type="evidence" value="ECO:0007669"/>
    <property type="project" value="TreeGrafter"/>
</dbReference>
<gene>
    <name evidence="12" type="ORF">B0T15DRAFT_488533</name>
</gene>
<evidence type="ECO:0000256" key="1">
    <source>
        <dbReference type="ARBA" id="ARBA00004481"/>
    </source>
</evidence>
<proteinExistence type="inferred from homology"/>
<feature type="domain" description="Vta1 C-terminal" evidence="11">
    <location>
        <begin position="405"/>
        <end position="436"/>
    </location>
</feature>
<comment type="similarity">
    <text evidence="3">Belongs to the VTA1 family.</text>
</comment>
<dbReference type="InterPro" id="IPR041212">
    <property type="entry name" value="Vta1_C"/>
</dbReference>
<dbReference type="GO" id="GO:0032511">
    <property type="term" value="P:late endosome to vacuole transport via multivesicular body sorting pathway"/>
    <property type="evidence" value="ECO:0007669"/>
    <property type="project" value="InterPro"/>
</dbReference>
<comment type="caution">
    <text evidence="12">The sequence shown here is derived from an EMBL/GenBank/DDBJ whole genome shotgun (WGS) entry which is preliminary data.</text>
</comment>
<keyword evidence="7" id="KW-0653">Protein transport</keyword>
<dbReference type="Pfam" id="PF04652">
    <property type="entry name" value="Vta1"/>
    <property type="match status" value="1"/>
</dbReference>
<evidence type="ECO:0000256" key="7">
    <source>
        <dbReference type="ARBA" id="ARBA00022927"/>
    </source>
</evidence>
<keyword evidence="4" id="KW-0813">Transport</keyword>
<reference evidence="12" key="2">
    <citation type="submission" date="2023-06" db="EMBL/GenBank/DDBJ databases">
        <authorList>
            <consortium name="Lawrence Berkeley National Laboratory"/>
            <person name="Mondo S.J."/>
            <person name="Hensen N."/>
            <person name="Bonometti L."/>
            <person name="Westerberg I."/>
            <person name="Brannstrom I.O."/>
            <person name="Guillou S."/>
            <person name="Cros-Aarteil S."/>
            <person name="Calhoun S."/>
            <person name="Haridas S."/>
            <person name="Kuo A."/>
            <person name="Pangilinan J."/>
            <person name="Riley R."/>
            <person name="Labutti K."/>
            <person name="Andreopoulos B."/>
            <person name="Lipzen A."/>
            <person name="Chen C."/>
            <person name="Yanf M."/>
            <person name="Daum C."/>
            <person name="Ng V."/>
            <person name="Clum A."/>
            <person name="Steindorff A."/>
            <person name="Ohm R."/>
            <person name="Martin F."/>
            <person name="Silar P."/>
            <person name="Natvig D."/>
            <person name="Lalanne C."/>
            <person name="Gautier V."/>
            <person name="Ament-Velasquez S.L."/>
            <person name="Kruys A."/>
            <person name="Hutchinson M.I."/>
            <person name="Powell A.J."/>
            <person name="Barry K."/>
            <person name="Miller A.N."/>
            <person name="Grigoriev I.V."/>
            <person name="Debuchy R."/>
            <person name="Gladieux P."/>
            <person name="Thoren M.H."/>
            <person name="Johannesson H."/>
        </authorList>
    </citation>
    <scope>NUCLEOTIDE SEQUENCE</scope>
    <source>
        <strain evidence="12">CBS 333.67</strain>
    </source>
</reference>
<keyword evidence="6" id="KW-0967">Endosome</keyword>
<dbReference type="Pfam" id="PF18097">
    <property type="entry name" value="Vta1_C"/>
    <property type="match status" value="1"/>
</dbReference>
<feature type="compositionally biased region" description="Basic and acidic residues" evidence="9">
    <location>
        <begin position="192"/>
        <end position="202"/>
    </location>
</feature>